<dbReference type="AlphaFoldDB" id="A0A6L9QU80"/>
<dbReference type="GO" id="GO:0016853">
    <property type="term" value="F:isomerase activity"/>
    <property type="evidence" value="ECO:0007669"/>
    <property type="project" value="UniProtKB-KW"/>
</dbReference>
<keyword evidence="1" id="KW-0413">Isomerase</keyword>
<evidence type="ECO:0000313" key="2">
    <source>
        <dbReference type="Proteomes" id="UP000475532"/>
    </source>
</evidence>
<proteinExistence type="predicted"/>
<sequence length="66" mass="6949">PLRECLRLTGGAAETAAELLEGLEVSTERMRADLDDLLGVLGADPGPGGAAALVDRALDAYRRSRR</sequence>
<reference evidence="1 2" key="1">
    <citation type="submission" date="2020-01" db="EMBL/GenBank/DDBJ databases">
        <title>Insect and environment-associated Actinomycetes.</title>
        <authorList>
            <person name="Currrie C."/>
            <person name="Chevrette M."/>
            <person name="Carlson C."/>
            <person name="Stubbendieck R."/>
            <person name="Wendt-Pienkowski E."/>
        </authorList>
    </citation>
    <scope>NUCLEOTIDE SEQUENCE [LARGE SCALE GENOMIC DNA]</scope>
    <source>
        <strain evidence="1 2">SID10258</strain>
    </source>
</reference>
<accession>A0A6L9QU80</accession>
<protein>
    <submittedName>
        <fullName evidence="1">3-carboxy-cis,cis-muconate cycloisomerase</fullName>
    </submittedName>
</protein>
<name>A0A6L9QU80_9ACTN</name>
<organism evidence="1 2">
    <name type="scientific">Actinomadura bangladeshensis</name>
    <dbReference type="NCBI Taxonomy" id="453573"/>
    <lineage>
        <taxon>Bacteria</taxon>
        <taxon>Bacillati</taxon>
        <taxon>Actinomycetota</taxon>
        <taxon>Actinomycetes</taxon>
        <taxon>Streptosporangiales</taxon>
        <taxon>Thermomonosporaceae</taxon>
        <taxon>Actinomadura</taxon>
    </lineage>
</organism>
<gene>
    <name evidence="1" type="ORF">G3I70_37595</name>
</gene>
<feature type="non-terminal residue" evidence="1">
    <location>
        <position position="1"/>
    </location>
</feature>
<dbReference type="Gene3D" id="1.20.200.10">
    <property type="entry name" value="Fumarase/aspartase (Central domain)"/>
    <property type="match status" value="1"/>
</dbReference>
<dbReference type="Proteomes" id="UP000475532">
    <property type="component" value="Unassembled WGS sequence"/>
</dbReference>
<evidence type="ECO:0000313" key="1">
    <source>
        <dbReference type="EMBL" id="NEA28173.1"/>
    </source>
</evidence>
<dbReference type="EMBL" id="JAAGLI010001005">
    <property type="protein sequence ID" value="NEA28173.1"/>
    <property type="molecule type" value="Genomic_DNA"/>
</dbReference>
<comment type="caution">
    <text evidence="1">The sequence shown here is derived from an EMBL/GenBank/DDBJ whole genome shotgun (WGS) entry which is preliminary data.</text>
</comment>